<evidence type="ECO:0000259" key="8">
    <source>
        <dbReference type="PROSITE" id="PS51669"/>
    </source>
</evidence>
<name>A0ABN6MH56_9ACTN</name>
<feature type="domain" description="4Fe-4S Mo/W bis-MGD-type" evidence="8">
    <location>
        <begin position="27"/>
        <end position="83"/>
    </location>
</feature>
<dbReference type="PROSITE" id="PS00932">
    <property type="entry name" value="MOLYBDOPTERIN_PROK_3"/>
    <property type="match status" value="1"/>
</dbReference>
<organism evidence="9 10">
    <name type="scientific">Raoultibacter timonensis</name>
    <dbReference type="NCBI Taxonomy" id="1907662"/>
    <lineage>
        <taxon>Bacteria</taxon>
        <taxon>Bacillati</taxon>
        <taxon>Actinomycetota</taxon>
        <taxon>Coriobacteriia</taxon>
        <taxon>Eggerthellales</taxon>
        <taxon>Eggerthellaceae</taxon>
        <taxon>Raoultibacter</taxon>
    </lineage>
</organism>
<evidence type="ECO:0000256" key="7">
    <source>
        <dbReference type="ARBA" id="ARBA00023014"/>
    </source>
</evidence>
<dbReference type="SUPFAM" id="SSF53706">
    <property type="entry name" value="Formate dehydrogenase/DMSO reductase, domains 1-3"/>
    <property type="match status" value="1"/>
</dbReference>
<keyword evidence="3" id="KW-0500">Molybdenum</keyword>
<evidence type="ECO:0000256" key="1">
    <source>
        <dbReference type="ARBA" id="ARBA00001942"/>
    </source>
</evidence>
<sequence>MELFEKKFDPELYKTDFHWKEGDYDVYRVCHWSAPGCHNSCGILLYVKDGKLDRVEGDPNQPYNRGRLCMRCLNLPEACNELLDRLKWPVKRVGERGENKWERISWDEAYDIIVENVQRIQKEWGAEAICGMIGTGRNVCWQNPLICYAGFGTPNMSFGFLSGDCCMVPRTSLSFCVCGDLPVVDASQFNEERWDHPEYEYPEVVLVWGNDVIKSNGDGFLGHWIVDMMTQAKTKLIVVDPDLTWLASRADVWIQPRPGVDSAIAMAMTNVIIQEDLYDHDFVENWTYGFEQLAERVKDMTPEKAAEIAWVDAEDIRKAARMFAAAKPGALQWGLTTDMRVNGISEAHCLMSLNAICGNVDQAGGNYLAREAYSMNLAYLCGYFENLDVDMRAKRLGNDISPMHQFGLSSTAASDVVLQAIECGDPYPVKMLWFQGCNSIANMAAEAPRVYDAIKTTEFNVVVDYCITPTAVACADIVLPCAMSPERNQLRTWWTPLRQSTRVVEYYESKTDEQIILELGKRLNPDAWPYETDVDLLNARLKEGGVPEDFAGLQEMVYDWEPLQYHRYEKGLLRPDGQPGFNTPTGMIELYCTTLEAFGNDPLPSYEEPPEGPLSTPKRFEEYPIVLTTGHRSFEFFHSEHRNQKTMREFHPEPRVRIHPETAEKYGIEDGQWVWIENQRGRCRQIAWVTEGMKPDCASAEHGWWFPETDGAEPHLFGVFDSNINNLTSMMVVGETGYGAPYKGLLCKIYPCTEENSRIMPSEQVTRLGGWEYDRVEKLAMGGHQYE</sequence>
<accession>A0ABN6MH56</accession>
<dbReference type="PANTHER" id="PTHR43742">
    <property type="entry name" value="TRIMETHYLAMINE-N-OXIDE REDUCTASE"/>
    <property type="match status" value="1"/>
</dbReference>
<keyword evidence="7" id="KW-0411">Iron-sulfur</keyword>
<dbReference type="CDD" id="cd02781">
    <property type="entry name" value="MopB_CT_Acetylene-hydratase"/>
    <property type="match status" value="1"/>
</dbReference>
<dbReference type="SMART" id="SM00926">
    <property type="entry name" value="Molybdop_Fe4S4"/>
    <property type="match status" value="1"/>
</dbReference>
<evidence type="ECO:0000313" key="10">
    <source>
        <dbReference type="Proteomes" id="UP001320544"/>
    </source>
</evidence>
<dbReference type="InterPro" id="IPR050612">
    <property type="entry name" value="Prok_Mopterin_Oxidored"/>
</dbReference>
<dbReference type="RefSeq" id="WP_102379805.1">
    <property type="nucleotide sequence ID" value="NZ_AP025564.1"/>
</dbReference>
<protein>
    <submittedName>
        <fullName evidence="9">Dehydrogenase</fullName>
    </submittedName>
</protein>
<evidence type="ECO:0000256" key="2">
    <source>
        <dbReference type="ARBA" id="ARBA00010312"/>
    </source>
</evidence>
<reference evidence="9 10" key="1">
    <citation type="submission" date="2022-01" db="EMBL/GenBank/DDBJ databases">
        <title>Novel bile acid biosynthetic pathways are enriched in the microbiome of centenarians.</title>
        <authorList>
            <person name="Sato Y."/>
            <person name="Atarashi K."/>
            <person name="Plichta R.D."/>
            <person name="Arai Y."/>
            <person name="Sasajima S."/>
            <person name="Kearney M.S."/>
            <person name="Suda W."/>
            <person name="Takeshita K."/>
            <person name="Sasaki T."/>
            <person name="Okamoto S."/>
            <person name="Skelly N.A."/>
            <person name="Okamura Y."/>
            <person name="Vlamakis H."/>
            <person name="Li Y."/>
            <person name="Tanoue T."/>
            <person name="Takei H."/>
            <person name="Nittono H."/>
            <person name="Narushima S."/>
            <person name="Irie J."/>
            <person name="Itoh H."/>
            <person name="Moriya K."/>
            <person name="Sugiura Y."/>
            <person name="Suematsu M."/>
            <person name="Moritoki N."/>
            <person name="Shibata S."/>
            <person name="Littman R.D."/>
            <person name="Fischbach A.M."/>
            <person name="Uwamino Y."/>
            <person name="Inoue T."/>
            <person name="Honda A."/>
            <person name="Hattori M."/>
            <person name="Murai T."/>
            <person name="Xavier J.R."/>
            <person name="Hirose N."/>
            <person name="Honda K."/>
        </authorList>
    </citation>
    <scope>NUCLEOTIDE SEQUENCE [LARGE SCALE GENOMIC DNA]</scope>
    <source>
        <strain evidence="9 10">CE91-St30</strain>
    </source>
</reference>
<dbReference type="SUPFAM" id="SSF50692">
    <property type="entry name" value="ADC-like"/>
    <property type="match status" value="1"/>
</dbReference>
<dbReference type="Gene3D" id="3.40.228.10">
    <property type="entry name" value="Dimethylsulfoxide Reductase, domain 2"/>
    <property type="match status" value="1"/>
</dbReference>
<dbReference type="InterPro" id="IPR009010">
    <property type="entry name" value="Asp_de-COase-like_dom_sf"/>
</dbReference>
<evidence type="ECO:0000256" key="6">
    <source>
        <dbReference type="ARBA" id="ARBA00023004"/>
    </source>
</evidence>
<dbReference type="EMBL" id="AP025564">
    <property type="protein sequence ID" value="BDE97337.1"/>
    <property type="molecule type" value="Genomic_DNA"/>
</dbReference>
<keyword evidence="5" id="KW-0560">Oxidoreductase</keyword>
<dbReference type="Gene3D" id="2.40.40.20">
    <property type="match status" value="1"/>
</dbReference>
<dbReference type="PROSITE" id="PS51669">
    <property type="entry name" value="4FE4S_MOW_BIS_MGD"/>
    <property type="match status" value="1"/>
</dbReference>
<proteinExistence type="inferred from homology"/>
<dbReference type="InterPro" id="IPR041930">
    <property type="entry name" value="Acetylene_hydratase"/>
</dbReference>
<dbReference type="Pfam" id="PF00384">
    <property type="entry name" value="Molybdopterin"/>
    <property type="match status" value="1"/>
</dbReference>
<dbReference type="Pfam" id="PF04879">
    <property type="entry name" value="Molybdop_Fe4S4"/>
    <property type="match status" value="1"/>
</dbReference>
<comment type="cofactor">
    <cofactor evidence="1">
        <name>Mo-bis(molybdopterin guanine dinucleotide)</name>
        <dbReference type="ChEBI" id="CHEBI:60539"/>
    </cofactor>
</comment>
<dbReference type="InterPro" id="IPR006656">
    <property type="entry name" value="Mopterin_OxRdtase"/>
</dbReference>
<dbReference type="InterPro" id="IPR037949">
    <property type="entry name" value="MopB_CT_Acetylene-hydratase"/>
</dbReference>
<gene>
    <name evidence="9" type="ORF">CE91St30_26700</name>
</gene>
<dbReference type="InterPro" id="IPR006963">
    <property type="entry name" value="Mopterin_OxRdtase_4Fe-4S_dom"/>
</dbReference>
<dbReference type="InterPro" id="IPR006655">
    <property type="entry name" value="Mopterin_OxRdtase_prok_CS"/>
</dbReference>
<evidence type="ECO:0000313" key="9">
    <source>
        <dbReference type="EMBL" id="BDE97337.1"/>
    </source>
</evidence>
<dbReference type="InterPro" id="IPR006657">
    <property type="entry name" value="MoPterin_dinucl-bd_dom"/>
</dbReference>
<keyword evidence="4" id="KW-0479">Metal-binding</keyword>
<evidence type="ECO:0000256" key="5">
    <source>
        <dbReference type="ARBA" id="ARBA00023002"/>
    </source>
</evidence>
<dbReference type="Proteomes" id="UP001320544">
    <property type="component" value="Chromosome"/>
</dbReference>
<dbReference type="Pfam" id="PF01568">
    <property type="entry name" value="Molydop_binding"/>
    <property type="match status" value="1"/>
</dbReference>
<comment type="similarity">
    <text evidence="2">Belongs to the prokaryotic molybdopterin-containing oxidoreductase family.</text>
</comment>
<keyword evidence="6" id="KW-0408">Iron</keyword>
<keyword evidence="10" id="KW-1185">Reference proteome</keyword>
<dbReference type="CDD" id="cd02759">
    <property type="entry name" value="MopB_Acetylene-hydratase"/>
    <property type="match status" value="1"/>
</dbReference>
<dbReference type="Gene3D" id="3.40.50.740">
    <property type="match status" value="1"/>
</dbReference>
<evidence type="ECO:0000256" key="3">
    <source>
        <dbReference type="ARBA" id="ARBA00022505"/>
    </source>
</evidence>
<dbReference type="Gene3D" id="2.20.25.90">
    <property type="entry name" value="ADC-like domains"/>
    <property type="match status" value="1"/>
</dbReference>
<dbReference type="PANTHER" id="PTHR43742:SF6">
    <property type="entry name" value="OXIDOREDUCTASE YYAE-RELATED"/>
    <property type="match status" value="1"/>
</dbReference>
<evidence type="ECO:0000256" key="4">
    <source>
        <dbReference type="ARBA" id="ARBA00022723"/>
    </source>
</evidence>